<dbReference type="PANTHER" id="PTHR34554:SF1">
    <property type="entry name" value="ALANINE-TRNA LIGASE"/>
    <property type="match status" value="1"/>
</dbReference>
<organism evidence="4 5">
    <name type="scientific">Malus domestica</name>
    <name type="common">Apple</name>
    <name type="synonym">Pyrus malus</name>
    <dbReference type="NCBI Taxonomy" id="3750"/>
    <lineage>
        <taxon>Eukaryota</taxon>
        <taxon>Viridiplantae</taxon>
        <taxon>Streptophyta</taxon>
        <taxon>Embryophyta</taxon>
        <taxon>Tracheophyta</taxon>
        <taxon>Spermatophyta</taxon>
        <taxon>Magnoliopsida</taxon>
        <taxon>eudicotyledons</taxon>
        <taxon>Gunneridae</taxon>
        <taxon>Pentapetalae</taxon>
        <taxon>rosids</taxon>
        <taxon>fabids</taxon>
        <taxon>Rosales</taxon>
        <taxon>Rosaceae</taxon>
        <taxon>Amygdaloideae</taxon>
        <taxon>Maleae</taxon>
        <taxon>Malus</taxon>
    </lineage>
</organism>
<dbReference type="Gramene" id="mRNA:MD07G0070800">
    <property type="protein sequence ID" value="mRNA:MD07G0070800"/>
    <property type="gene ID" value="MD07G0070800"/>
</dbReference>
<keyword evidence="1" id="KW-0175">Coiled coil</keyword>
<evidence type="ECO:0000256" key="3">
    <source>
        <dbReference type="SAM" id="Phobius"/>
    </source>
</evidence>
<dbReference type="InterPro" id="IPR053284">
    <property type="entry name" value="RGS1-HXK1_interactor"/>
</dbReference>
<dbReference type="SMR" id="A0A498JEG6"/>
<evidence type="ECO:0000256" key="1">
    <source>
        <dbReference type="SAM" id="Coils"/>
    </source>
</evidence>
<evidence type="ECO:0000256" key="2">
    <source>
        <dbReference type="SAM" id="MobiDB-lite"/>
    </source>
</evidence>
<dbReference type="PANTHER" id="PTHR34554">
    <property type="entry name" value="RGS1-HXK1-INTERACTING PROTEIN 1"/>
    <property type="match status" value="1"/>
</dbReference>
<comment type="caution">
    <text evidence="4">The sequence shown here is derived from an EMBL/GenBank/DDBJ whole genome shotgun (WGS) entry which is preliminary data.</text>
</comment>
<evidence type="ECO:0000313" key="5">
    <source>
        <dbReference type="Proteomes" id="UP000290289"/>
    </source>
</evidence>
<dbReference type="Proteomes" id="UP000290289">
    <property type="component" value="Chromosome 7"/>
</dbReference>
<accession>A0A498JEG6</accession>
<keyword evidence="3" id="KW-0812">Transmembrane</keyword>
<dbReference type="EMBL" id="RDQH01000333">
    <property type="protein sequence ID" value="RXH93255.1"/>
    <property type="molecule type" value="Genomic_DNA"/>
</dbReference>
<feature type="region of interest" description="Disordered" evidence="2">
    <location>
        <begin position="1"/>
        <end position="27"/>
    </location>
</feature>
<dbReference type="AlphaFoldDB" id="A0A498JEG6"/>
<protein>
    <submittedName>
        <fullName evidence="4">Uncharacterized protein</fullName>
    </submittedName>
</protein>
<sequence>MATVPETSSEENPTLSHSNSISHSPQPLDQLATPWVDYAVEQARIYQKNVEETFESAVAASRSRLSEIRATSAAHFSQTINSLEDIKSNCAAYEELLFGKIKEGVHVAASNPMITAGVATGLGFLLLKRPRRLLYHKALRLFVSEESLLSRADAKVKELRHSIDLLKAESEKLEKRALHAEEELTRGRTKLRQTGKQIQSVIRSAYKAERQAAGLKDILGELPRREAAVFRSQVSKLATEAKKERNALSKEVTKISNYGISV</sequence>
<reference evidence="4 5" key="1">
    <citation type="submission" date="2018-10" db="EMBL/GenBank/DDBJ databases">
        <title>A high-quality apple genome assembly.</title>
        <authorList>
            <person name="Hu J."/>
        </authorList>
    </citation>
    <scope>NUCLEOTIDE SEQUENCE [LARGE SCALE GENOMIC DNA]</scope>
    <source>
        <strain evidence="5">cv. HFTH1</strain>
        <tissue evidence="4">Young leaf</tissue>
    </source>
</reference>
<name>A0A498JEG6_MALDO</name>
<keyword evidence="5" id="KW-1185">Reference proteome</keyword>
<dbReference type="OrthoDB" id="1907298at2759"/>
<keyword evidence="3" id="KW-1133">Transmembrane helix</keyword>
<dbReference type="STRING" id="3750.A0A498JEG6"/>
<gene>
    <name evidence="4" type="ORF">DVH24_013831</name>
</gene>
<feature type="coiled-coil region" evidence="1">
    <location>
        <begin position="149"/>
        <end position="183"/>
    </location>
</feature>
<evidence type="ECO:0000313" key="4">
    <source>
        <dbReference type="EMBL" id="RXH93255.1"/>
    </source>
</evidence>
<keyword evidence="3" id="KW-0472">Membrane</keyword>
<proteinExistence type="predicted"/>
<feature type="transmembrane region" description="Helical" evidence="3">
    <location>
        <begin position="105"/>
        <end position="127"/>
    </location>
</feature>